<name>A0A378WG92_9NEIS</name>
<dbReference type="Proteomes" id="UP000254055">
    <property type="component" value="Unassembled WGS sequence"/>
</dbReference>
<dbReference type="OrthoDB" id="9127182at2"/>
<organism evidence="1 2">
    <name type="scientific">Neisseria zoodegmatis</name>
    <dbReference type="NCBI Taxonomy" id="326523"/>
    <lineage>
        <taxon>Bacteria</taxon>
        <taxon>Pseudomonadati</taxon>
        <taxon>Pseudomonadota</taxon>
        <taxon>Betaproteobacteria</taxon>
        <taxon>Neisseriales</taxon>
        <taxon>Neisseriaceae</taxon>
        <taxon>Neisseria</taxon>
    </lineage>
</organism>
<accession>A0A378WG92</accession>
<dbReference type="AlphaFoldDB" id="A0A378WG92"/>
<evidence type="ECO:0000313" key="1">
    <source>
        <dbReference type="EMBL" id="SUA36486.1"/>
    </source>
</evidence>
<protein>
    <recommendedName>
        <fullName evidence="3">Conjugal transfer protein</fullName>
    </recommendedName>
</protein>
<reference evidence="1 2" key="1">
    <citation type="submission" date="2018-06" db="EMBL/GenBank/DDBJ databases">
        <authorList>
            <consortium name="Pathogen Informatics"/>
            <person name="Doyle S."/>
        </authorList>
    </citation>
    <scope>NUCLEOTIDE SEQUENCE [LARGE SCALE GENOMIC DNA]</scope>
    <source>
        <strain evidence="1 2">NCTC12229</strain>
    </source>
</reference>
<proteinExistence type="predicted"/>
<dbReference type="RefSeq" id="WP_115133700.1">
    <property type="nucleotide sequence ID" value="NZ_UGRS01000001.1"/>
</dbReference>
<sequence>MKPFILPDTRPYPTDPVKNSLLTYANQIAGSTSSAQRKLSAESLQAEIYMMLQQNHYLGLSVAMSMAPDTESYRALFNSLDDTLQAKSDDEIQWFALPVVLVAGCNQAQTLPLDTPAVELCACLADYPHLRELIHATWLPKLVRSSDLAAINAGKWFAAKQNEAAAQALAAQLPQADLDIPQNQSVHVVFALGYGKKNLQTALNPNLGEAALPLMQVWQTSLTRPGLTLFANPLAPASPLQALTEGTHMRTRMAMDVFAANAIRAIRLQSPRVGVVMAAQQGGKILFGFNATDSAFELANQVFTWPLSPADRIEIIQQNFLDLMVECQVENIRLLHEALPEDAELPTYAQALNLPGHNPLFAEQPSS</sequence>
<evidence type="ECO:0000313" key="2">
    <source>
        <dbReference type="Proteomes" id="UP000254055"/>
    </source>
</evidence>
<dbReference type="EMBL" id="UGRS01000001">
    <property type="protein sequence ID" value="SUA36486.1"/>
    <property type="molecule type" value="Genomic_DNA"/>
</dbReference>
<evidence type="ECO:0008006" key="3">
    <source>
        <dbReference type="Google" id="ProtNLM"/>
    </source>
</evidence>
<gene>
    <name evidence="1" type="ORF">NCTC12229_00902</name>
</gene>